<dbReference type="OrthoDB" id="5835829at2759"/>
<keyword evidence="4" id="KW-1133">Transmembrane helix</keyword>
<keyword evidence="5" id="KW-0732">Signal</keyword>
<dbReference type="PANTHER" id="PTHR48043">
    <property type="entry name" value="EG:EG0003.4 PROTEIN-RELATED"/>
    <property type="match status" value="1"/>
</dbReference>
<dbReference type="PANTHER" id="PTHR48043:SF114">
    <property type="entry name" value="IP04436P-RELATED"/>
    <property type="match status" value="1"/>
</dbReference>
<dbReference type="InterPro" id="IPR050271">
    <property type="entry name" value="UDP-glycosyltransferase"/>
</dbReference>
<evidence type="ECO:0000256" key="5">
    <source>
        <dbReference type="SAM" id="SignalP"/>
    </source>
</evidence>
<sequence>MKFIYIFVLVVVLRSQTSKSYRVLGIFPHPAISHFRAFQPLLKGLAAKGHNVVVVSHFPDENAPENYRDFVLDQSQIMTAAFSVNEHCTFNYFFFCFAFVFTFFARITANHEQVYAPRSYKVYYEEFVSLMEWGNDACEQLLASKHIDVLFDLSRDQKFDVLITEYFNTDCSLGIAYQLNITSYIGMSSCALMPWHYDRVGLPDIPSYIPSEFVGYTPNMNFFERFTNWIVVKLTKIGYRMSQMKDTKLLQQRFNSTVPNLRDLADNTSLVFVNQHFSFNGPRPLSMNVVEIGGIHIRESRKSLSDDLQQLLDNAKHGVIYVSWGSIINSHGMSLSKKQEIVEVFKSLPQTILWKWENDSLTATAKNIHIRSWLPQIDILCHPNVKIFMSHGGLMGASEGVYCQKPTIVTPIYGDQYLNAAALEHRGMGIVLHYNQLTRDKIVDAVQRILKPSYKQRAIEISRSYRKRLSDPLETAVFWVDYVVENGGNLLQSHAAVRLNSLNYHSLDVILVLLCAIAVTILLVIKTILSFWCRSKSGKPKESRECATNKKRN</sequence>
<dbReference type="Pfam" id="PF00201">
    <property type="entry name" value="UDPGT"/>
    <property type="match status" value="1"/>
</dbReference>
<evidence type="ECO:0000313" key="7">
    <source>
        <dbReference type="Proteomes" id="UP000183832"/>
    </source>
</evidence>
<comment type="similarity">
    <text evidence="1">Belongs to the UDP-glycosyltransferase family.</text>
</comment>
<name>A0A1J1IQV9_9DIPT</name>
<dbReference type="SUPFAM" id="SSF53756">
    <property type="entry name" value="UDP-Glycosyltransferase/glycogen phosphorylase"/>
    <property type="match status" value="1"/>
</dbReference>
<proteinExistence type="inferred from homology"/>
<accession>A0A1J1IQV9</accession>
<dbReference type="STRING" id="568069.A0A1J1IQV9"/>
<reference evidence="6 7" key="1">
    <citation type="submission" date="2015-04" db="EMBL/GenBank/DDBJ databases">
        <authorList>
            <person name="Syromyatnikov M.Y."/>
            <person name="Popov V.N."/>
        </authorList>
    </citation>
    <scope>NUCLEOTIDE SEQUENCE [LARGE SCALE GENOMIC DNA]</scope>
</reference>
<evidence type="ECO:0000256" key="2">
    <source>
        <dbReference type="ARBA" id="ARBA00022676"/>
    </source>
</evidence>
<protein>
    <submittedName>
        <fullName evidence="6">CLUMA_CG015862, isoform A</fullName>
    </submittedName>
</protein>
<dbReference type="Proteomes" id="UP000183832">
    <property type="component" value="Unassembled WGS sequence"/>
</dbReference>
<keyword evidence="7" id="KW-1185">Reference proteome</keyword>
<dbReference type="CDD" id="cd03784">
    <property type="entry name" value="GT1_Gtf-like"/>
    <property type="match status" value="1"/>
</dbReference>
<dbReference type="InterPro" id="IPR002213">
    <property type="entry name" value="UDP_glucos_trans"/>
</dbReference>
<feature type="signal peptide" evidence="5">
    <location>
        <begin position="1"/>
        <end position="20"/>
    </location>
</feature>
<evidence type="ECO:0000256" key="1">
    <source>
        <dbReference type="ARBA" id="ARBA00009995"/>
    </source>
</evidence>
<dbReference type="EMBL" id="CVRI01000058">
    <property type="protein sequence ID" value="CRL02615.1"/>
    <property type="molecule type" value="Genomic_DNA"/>
</dbReference>
<dbReference type="FunFam" id="3.40.50.2000:FF:000050">
    <property type="entry name" value="UDP-glucuronosyltransferase"/>
    <property type="match status" value="1"/>
</dbReference>
<keyword evidence="4" id="KW-0812">Transmembrane</keyword>
<dbReference type="AlphaFoldDB" id="A0A1J1IQV9"/>
<gene>
    <name evidence="6" type="ORF">CLUMA_CG015862</name>
</gene>
<evidence type="ECO:0000256" key="3">
    <source>
        <dbReference type="ARBA" id="ARBA00022679"/>
    </source>
</evidence>
<feature type="transmembrane region" description="Helical" evidence="4">
    <location>
        <begin position="509"/>
        <end position="533"/>
    </location>
</feature>
<keyword evidence="2" id="KW-0328">Glycosyltransferase</keyword>
<keyword evidence="4" id="KW-0472">Membrane</keyword>
<dbReference type="GO" id="GO:0008194">
    <property type="term" value="F:UDP-glycosyltransferase activity"/>
    <property type="evidence" value="ECO:0007669"/>
    <property type="project" value="InterPro"/>
</dbReference>
<evidence type="ECO:0000256" key="4">
    <source>
        <dbReference type="SAM" id="Phobius"/>
    </source>
</evidence>
<evidence type="ECO:0000313" key="6">
    <source>
        <dbReference type="EMBL" id="CRL02615.1"/>
    </source>
</evidence>
<feature type="chain" id="PRO_5012723868" evidence="5">
    <location>
        <begin position="21"/>
        <end position="553"/>
    </location>
</feature>
<organism evidence="6 7">
    <name type="scientific">Clunio marinus</name>
    <dbReference type="NCBI Taxonomy" id="568069"/>
    <lineage>
        <taxon>Eukaryota</taxon>
        <taxon>Metazoa</taxon>
        <taxon>Ecdysozoa</taxon>
        <taxon>Arthropoda</taxon>
        <taxon>Hexapoda</taxon>
        <taxon>Insecta</taxon>
        <taxon>Pterygota</taxon>
        <taxon>Neoptera</taxon>
        <taxon>Endopterygota</taxon>
        <taxon>Diptera</taxon>
        <taxon>Nematocera</taxon>
        <taxon>Chironomoidea</taxon>
        <taxon>Chironomidae</taxon>
        <taxon>Clunio</taxon>
    </lineage>
</organism>
<keyword evidence="3" id="KW-0808">Transferase</keyword>
<dbReference type="Gene3D" id="3.40.50.2000">
    <property type="entry name" value="Glycogen Phosphorylase B"/>
    <property type="match status" value="2"/>
</dbReference>